<dbReference type="GO" id="GO:0005524">
    <property type="term" value="F:ATP binding"/>
    <property type="evidence" value="ECO:0007669"/>
    <property type="project" value="UniProtKB-UniRule"/>
</dbReference>
<reference evidence="5 6" key="1">
    <citation type="journal article" date="2018" name="Nat. Biotechnol.">
        <title>A standardized bacterial taxonomy based on genome phylogeny substantially revises the tree of life.</title>
        <authorList>
            <person name="Parks D.H."/>
            <person name="Chuvochina M."/>
            <person name="Waite D.W."/>
            <person name="Rinke C."/>
            <person name="Skarshewski A."/>
            <person name="Chaumeil P.A."/>
            <person name="Hugenholtz P."/>
        </authorList>
    </citation>
    <scope>NUCLEOTIDE SEQUENCE [LARGE SCALE GENOMIC DNA]</scope>
    <source>
        <strain evidence="5">UBA11247</strain>
    </source>
</reference>
<dbReference type="GO" id="GO:0051301">
    <property type="term" value="P:cell division"/>
    <property type="evidence" value="ECO:0007669"/>
    <property type="project" value="UniProtKB-KW"/>
</dbReference>
<evidence type="ECO:0000313" key="5">
    <source>
        <dbReference type="EMBL" id="HCT13948.1"/>
    </source>
</evidence>
<evidence type="ECO:0000313" key="6">
    <source>
        <dbReference type="Proteomes" id="UP000261739"/>
    </source>
</evidence>
<gene>
    <name evidence="5" type="ORF">DIW82_03900</name>
</gene>
<keyword evidence="1 3" id="KW-0547">Nucleotide-binding</keyword>
<keyword evidence="2 3" id="KW-0067">ATP-binding</keyword>
<proteinExistence type="predicted"/>
<organism evidence="5 6">
    <name type="scientific">Corynebacterium nuruki</name>
    <dbReference type="NCBI Taxonomy" id="1032851"/>
    <lineage>
        <taxon>Bacteria</taxon>
        <taxon>Bacillati</taxon>
        <taxon>Actinomycetota</taxon>
        <taxon>Actinomycetes</taxon>
        <taxon>Mycobacteriales</taxon>
        <taxon>Corynebacteriaceae</taxon>
        <taxon>Corynebacterium</taxon>
    </lineage>
</organism>
<evidence type="ECO:0000256" key="3">
    <source>
        <dbReference type="PROSITE-ProRule" id="PRU00289"/>
    </source>
</evidence>
<dbReference type="InterPro" id="IPR002543">
    <property type="entry name" value="FtsK_dom"/>
</dbReference>
<dbReference type="InterPro" id="IPR027417">
    <property type="entry name" value="P-loop_NTPase"/>
</dbReference>
<dbReference type="Pfam" id="PF01580">
    <property type="entry name" value="FtsK_SpoIIIE"/>
    <property type="match status" value="2"/>
</dbReference>
<dbReference type="PROSITE" id="PS50901">
    <property type="entry name" value="FTSK"/>
    <property type="match status" value="1"/>
</dbReference>
<dbReference type="STRING" id="863239.GCA_000213935_01930"/>
<protein>
    <submittedName>
        <fullName evidence="5">Cell division protein FtsK</fullName>
    </submittedName>
</protein>
<dbReference type="PANTHER" id="PTHR22683:SF1">
    <property type="entry name" value="TYPE VII SECRETION SYSTEM PROTEIN ESSC"/>
    <property type="match status" value="1"/>
</dbReference>
<comment type="caution">
    <text evidence="5">The sequence shown here is derived from an EMBL/GenBank/DDBJ whole genome shotgun (WGS) entry which is preliminary data.</text>
</comment>
<feature type="domain" description="FtsK" evidence="4">
    <location>
        <begin position="85"/>
        <end position="279"/>
    </location>
</feature>
<dbReference type="InterPro" id="IPR050206">
    <property type="entry name" value="FtsK/SpoIIIE/SftA"/>
</dbReference>
<accession>A0A3D4SXD6</accession>
<keyword evidence="5" id="KW-0132">Cell division</keyword>
<dbReference type="PANTHER" id="PTHR22683">
    <property type="entry name" value="SPORULATION PROTEIN RELATED"/>
    <property type="match status" value="1"/>
</dbReference>
<name>A0A3D4SXD6_9CORY</name>
<evidence type="ECO:0000259" key="4">
    <source>
        <dbReference type="PROSITE" id="PS50901"/>
    </source>
</evidence>
<evidence type="ECO:0000256" key="2">
    <source>
        <dbReference type="ARBA" id="ARBA00022840"/>
    </source>
</evidence>
<feature type="binding site" evidence="3">
    <location>
        <begin position="108"/>
        <end position="115"/>
    </location>
    <ligand>
        <name>ATP</name>
        <dbReference type="ChEBI" id="CHEBI:30616"/>
    </ligand>
</feature>
<keyword evidence="5" id="KW-0131">Cell cycle</keyword>
<dbReference type="AlphaFoldDB" id="A0A3D4SXD6"/>
<feature type="non-terminal residue" evidence="5">
    <location>
        <position position="843"/>
    </location>
</feature>
<sequence>DTVTVIADPDESTTGLARTRGLLLRAADGVLAAWTVDGWRDFGTADHLSDVELGMLCRARATDRTAASLLDLPGGGLRAPVGTDPAPVYLDIREAAKGGIGPHGLCVGATGSGKSELLRTIVTSFAHHHSPDELNFILVDFKGGAAFAGMERLAHTSAVITNLSEEAVLVDRMQDSLLGEMHRRQERLRAAGHTSATDFNTAHPGDMPSLFIIVDEFSELLHARPEFADVFAAVGRLGRSLGMHLLLASQRLEEGRLRGLESHLSYRIALRTFSAVESRALIGTTEAYELPAAPGAAILAEASGGEGGRTRFQAAYVSGPEQPADRRLIRELGRPPAAAGTTTDIVLDRESGPNRNPVWLPPLPAVLPASDLLGSAESVTPLTVPLGLEDLPFDGVQRPFTLDLRRRHWAVVGAPGTGKTTAVRALVVGLALGSPGVAVYVIDPGCGLADLARLPQVAAVVTTDLLDRVLDELEQDAPGHRVLVVDGLDAVGEADRRLAALAAGGLGRGVHVVVTAQRWTFRPSLKDLLGGHVELRMTPADADFRDAQRTLPDLPGRGVSPDGKHLQVIAATPQDTEHARRVSVARGEPDRRLRLLPERVTLAELVESQVPGTGAASGILLGVGGPTLGPLSWDPRRLPHLTVVGQARSGVTTALRTVIAAVTAGQDGSAGAGAPVILACDARRGLLGCPGYRSLTGFTGEIERWLTVLGARIPSDAAALTPQMLRDRSWWEGPEVVVVVDDLDHSADLAAVVDRLVPLLPHAADIGLHLVTGRRSAAMTRSAFTPLLQGVRDQTGWVLLSAPREDGPVAGQPLGPRPPGRGLLVQGDAVEIQVAVADSADSA</sequence>
<dbReference type="Gene3D" id="3.40.50.300">
    <property type="entry name" value="P-loop containing nucleotide triphosphate hydrolases"/>
    <property type="match status" value="3"/>
</dbReference>
<dbReference type="SUPFAM" id="SSF52540">
    <property type="entry name" value="P-loop containing nucleoside triphosphate hydrolases"/>
    <property type="match status" value="2"/>
</dbReference>
<dbReference type="EMBL" id="DQID01000107">
    <property type="protein sequence ID" value="HCT13948.1"/>
    <property type="molecule type" value="Genomic_DNA"/>
</dbReference>
<dbReference type="InterPro" id="IPR003593">
    <property type="entry name" value="AAA+_ATPase"/>
</dbReference>
<dbReference type="Proteomes" id="UP000261739">
    <property type="component" value="Unassembled WGS sequence"/>
</dbReference>
<feature type="non-terminal residue" evidence="5">
    <location>
        <position position="1"/>
    </location>
</feature>
<evidence type="ECO:0000256" key="1">
    <source>
        <dbReference type="ARBA" id="ARBA00022741"/>
    </source>
</evidence>
<dbReference type="GO" id="GO:0003677">
    <property type="term" value="F:DNA binding"/>
    <property type="evidence" value="ECO:0007669"/>
    <property type="project" value="InterPro"/>
</dbReference>
<dbReference type="SMART" id="SM00382">
    <property type="entry name" value="AAA"/>
    <property type="match status" value="3"/>
</dbReference>